<keyword evidence="3" id="KW-1185">Reference proteome</keyword>
<evidence type="ECO:0000313" key="2">
    <source>
        <dbReference type="EMBL" id="CAB9511381.1"/>
    </source>
</evidence>
<dbReference type="AlphaFoldDB" id="A0A9N8E2L8"/>
<comment type="caution">
    <text evidence="2">The sequence shown here is derived from an EMBL/GenBank/DDBJ whole genome shotgun (WGS) entry which is preliminary data.</text>
</comment>
<evidence type="ECO:0000313" key="3">
    <source>
        <dbReference type="Proteomes" id="UP001153069"/>
    </source>
</evidence>
<feature type="compositionally biased region" description="Acidic residues" evidence="1">
    <location>
        <begin position="81"/>
        <end position="92"/>
    </location>
</feature>
<dbReference type="Proteomes" id="UP001153069">
    <property type="component" value="Unassembled WGS sequence"/>
</dbReference>
<protein>
    <submittedName>
        <fullName evidence="2">Uncharacterized protein</fullName>
    </submittedName>
</protein>
<reference evidence="2" key="1">
    <citation type="submission" date="2020-06" db="EMBL/GenBank/DDBJ databases">
        <authorList>
            <consortium name="Plant Systems Biology data submission"/>
        </authorList>
    </citation>
    <scope>NUCLEOTIDE SEQUENCE</scope>
    <source>
        <strain evidence="2">D6</strain>
    </source>
</reference>
<gene>
    <name evidence="2" type="ORF">SEMRO_482_G151810.1</name>
</gene>
<organism evidence="2 3">
    <name type="scientific">Seminavis robusta</name>
    <dbReference type="NCBI Taxonomy" id="568900"/>
    <lineage>
        <taxon>Eukaryota</taxon>
        <taxon>Sar</taxon>
        <taxon>Stramenopiles</taxon>
        <taxon>Ochrophyta</taxon>
        <taxon>Bacillariophyta</taxon>
        <taxon>Bacillariophyceae</taxon>
        <taxon>Bacillariophycidae</taxon>
        <taxon>Naviculales</taxon>
        <taxon>Naviculaceae</taxon>
        <taxon>Seminavis</taxon>
    </lineage>
</organism>
<dbReference type="EMBL" id="CAICTM010000481">
    <property type="protein sequence ID" value="CAB9511381.1"/>
    <property type="molecule type" value="Genomic_DNA"/>
</dbReference>
<accession>A0A9N8E2L8</accession>
<proteinExistence type="predicted"/>
<evidence type="ECO:0000256" key="1">
    <source>
        <dbReference type="SAM" id="MobiDB-lite"/>
    </source>
</evidence>
<name>A0A9N8E2L8_9STRA</name>
<feature type="region of interest" description="Disordered" evidence="1">
    <location>
        <begin position="66"/>
        <end position="92"/>
    </location>
</feature>
<sequence length="532" mass="59527">MRDLCFKCFGIDFSIDWGTSDDADTFISAHVFYKKYPHLCDNTDATKAAGTTLICEAVIEDEIEDYPPSPQDVPLTQVDNDSNDDAESTDSDDNCLQQEAILNCYFHVVHAFSTKRSYVGKMKDKEFAKPKGVAYGHVTNIASTKTVEQRHVITQLYLQDWRENRDEGKAADHLEKEYCRHPKWNWNYACTGEVGVYPSNCPNESFNRHGIKSVATDCSKNASLASFLVHTAPKLLLEDANSRSDPCTIAIPSTGSIFAVAVTGFLREAVDVVELGKDEYGRASSWLCNLGRKIGVPLNDRRIRLVQASSLDGDKRPFEDEIRSTGGYVLPDTVANLMMTTTKTVCHLQWKEGNIVGDCENCVKHLGYNCPGAIYLRSKHNLLTCRLELLRKTNANARGDLSKASARGNTKKLYESGLSASTKRRCLPKMLETFDAYLCTLNHQQLSKLVLYLRLFKLDHKGAEPTKGLTTQVLLDKLIAFYDNPTMNRALLLANYRKPTPYGVVKTIATNLKDATEEGTEKSQVQEKENNK</sequence>